<sequence length="108" mass="12191">MSKKMTEYLGIGLGIGVVVGVAASIWYRKKATVDANLVLEKVKKSFLEEGPIEGAWIQYHQEPLQKFALKTKVYLGGITRLEDDEMIQYEFVADAYTGSVLDIYRLEN</sequence>
<proteinExistence type="predicted"/>
<reference evidence="3" key="1">
    <citation type="submission" date="2022-10" db="EMBL/GenBank/DDBJ databases">
        <title>Vagococcus sp. isolated from poultry meat.</title>
        <authorList>
            <person name="Johansson P."/>
            <person name="Bjorkroth J."/>
        </authorList>
    </citation>
    <scope>NUCLEOTIDE SEQUENCE</scope>
    <source>
        <strain evidence="3">STAA11</strain>
    </source>
</reference>
<gene>
    <name evidence="3" type="ORF">OL234_02100</name>
</gene>
<dbReference type="InterPro" id="IPR025711">
    <property type="entry name" value="PepSY"/>
</dbReference>
<evidence type="ECO:0000313" key="3">
    <source>
        <dbReference type="EMBL" id="WEG73724.1"/>
    </source>
</evidence>
<evidence type="ECO:0000313" key="4">
    <source>
        <dbReference type="Proteomes" id="UP001179647"/>
    </source>
</evidence>
<feature type="domain" description="PepSY" evidence="2">
    <location>
        <begin position="40"/>
        <end position="104"/>
    </location>
</feature>
<dbReference type="AlphaFoldDB" id="A0AAF0I7Z4"/>
<feature type="transmembrane region" description="Helical" evidence="1">
    <location>
        <begin position="7"/>
        <end position="27"/>
    </location>
</feature>
<dbReference type="EMBL" id="CP110232">
    <property type="protein sequence ID" value="WEG73724.1"/>
    <property type="molecule type" value="Genomic_DNA"/>
</dbReference>
<evidence type="ECO:0000256" key="1">
    <source>
        <dbReference type="SAM" id="Phobius"/>
    </source>
</evidence>
<keyword evidence="1" id="KW-1133">Transmembrane helix</keyword>
<dbReference type="KEGG" id="vie:OL234_02100"/>
<dbReference type="RefSeq" id="WP_275469524.1">
    <property type="nucleotide sequence ID" value="NZ_CP110232.1"/>
</dbReference>
<name>A0AAF0I7Z4_9ENTE</name>
<keyword evidence="1" id="KW-0472">Membrane</keyword>
<keyword evidence="1" id="KW-0812">Transmembrane</keyword>
<evidence type="ECO:0000259" key="2">
    <source>
        <dbReference type="Pfam" id="PF03413"/>
    </source>
</evidence>
<organism evidence="3 4">
    <name type="scientific">Vagococcus intermedius</name>
    <dbReference type="NCBI Taxonomy" id="2991418"/>
    <lineage>
        <taxon>Bacteria</taxon>
        <taxon>Bacillati</taxon>
        <taxon>Bacillota</taxon>
        <taxon>Bacilli</taxon>
        <taxon>Lactobacillales</taxon>
        <taxon>Enterococcaceae</taxon>
        <taxon>Vagococcus</taxon>
    </lineage>
</organism>
<dbReference type="Pfam" id="PF03413">
    <property type="entry name" value="PepSY"/>
    <property type="match status" value="1"/>
</dbReference>
<accession>A0AAF0I7Z4</accession>
<keyword evidence="4" id="KW-1185">Reference proteome</keyword>
<protein>
    <submittedName>
        <fullName evidence="3">PepSY domain-containing protein</fullName>
    </submittedName>
</protein>
<dbReference type="Proteomes" id="UP001179647">
    <property type="component" value="Chromosome"/>
</dbReference>